<dbReference type="Proteomes" id="UP000054988">
    <property type="component" value="Unassembled WGS sequence"/>
</dbReference>
<feature type="region of interest" description="Disordered" evidence="1">
    <location>
        <begin position="21"/>
        <end position="65"/>
    </location>
</feature>
<dbReference type="eggNOG" id="ENOG502SGWB">
    <property type="taxonomic scope" value="Eukaryota"/>
</dbReference>
<protein>
    <submittedName>
        <fullName evidence="2">Uncharacterized protein</fullName>
    </submittedName>
</protein>
<organism evidence="2 3">
    <name type="scientific">Moniliophthora roreri</name>
    <name type="common">Frosty pod rot fungus</name>
    <name type="synonym">Monilia roreri</name>
    <dbReference type="NCBI Taxonomy" id="221103"/>
    <lineage>
        <taxon>Eukaryota</taxon>
        <taxon>Fungi</taxon>
        <taxon>Dikarya</taxon>
        <taxon>Basidiomycota</taxon>
        <taxon>Agaricomycotina</taxon>
        <taxon>Agaricomycetes</taxon>
        <taxon>Agaricomycetidae</taxon>
        <taxon>Agaricales</taxon>
        <taxon>Marasmiineae</taxon>
        <taxon>Marasmiaceae</taxon>
        <taxon>Moniliophthora</taxon>
    </lineage>
</organism>
<evidence type="ECO:0000313" key="2">
    <source>
        <dbReference type="EMBL" id="KTB41864.1"/>
    </source>
</evidence>
<sequence>MPQRKKSACQICNTNEIKRYQNGHQISDRRSESSCAGASSSPKPAPVLEQQQPSPLARGEVLEETKPLRPLTSLKWPYVPEEPAYPDPLERDDPKPLQLRHYEAIATSQRIRTILSNNLNLRATLRDIDRLKGSEREEALQKALGVHELDRRDGEVNEEMLVLREFAEVIEAAVRGDNADALGLRWGD</sequence>
<proteinExistence type="predicted"/>
<dbReference type="AlphaFoldDB" id="A0A0W0G037"/>
<feature type="compositionally biased region" description="Low complexity" evidence="1">
    <location>
        <begin position="33"/>
        <end position="42"/>
    </location>
</feature>
<evidence type="ECO:0000313" key="3">
    <source>
        <dbReference type="Proteomes" id="UP000054988"/>
    </source>
</evidence>
<accession>A0A0W0G037</accession>
<dbReference type="EMBL" id="LATX01001424">
    <property type="protein sequence ID" value="KTB41864.1"/>
    <property type="molecule type" value="Genomic_DNA"/>
</dbReference>
<gene>
    <name evidence="2" type="ORF">WG66_5656</name>
</gene>
<reference evidence="2 3" key="1">
    <citation type="submission" date="2015-12" db="EMBL/GenBank/DDBJ databases">
        <title>Draft genome sequence of Moniliophthora roreri, the causal agent of frosty pod rot of cacao.</title>
        <authorList>
            <person name="Aime M.C."/>
            <person name="Diaz-Valderrama J.R."/>
            <person name="Kijpornyongpan T."/>
            <person name="Phillips-Mora W."/>
        </authorList>
    </citation>
    <scope>NUCLEOTIDE SEQUENCE [LARGE SCALE GENOMIC DNA]</scope>
    <source>
        <strain evidence="2 3">MCA 2952</strain>
    </source>
</reference>
<name>A0A0W0G037_MONRR</name>
<comment type="caution">
    <text evidence="2">The sequence shown here is derived from an EMBL/GenBank/DDBJ whole genome shotgun (WGS) entry which is preliminary data.</text>
</comment>
<evidence type="ECO:0000256" key="1">
    <source>
        <dbReference type="SAM" id="MobiDB-lite"/>
    </source>
</evidence>